<comment type="caution">
    <text evidence="1">The sequence shown here is derived from an EMBL/GenBank/DDBJ whole genome shotgun (WGS) entry which is preliminary data.</text>
</comment>
<protein>
    <submittedName>
        <fullName evidence="1">Uncharacterized protein</fullName>
    </submittedName>
</protein>
<organism evidence="1 2">
    <name type="scientific">Dendrobium nobile</name>
    <name type="common">Orchid</name>
    <dbReference type="NCBI Taxonomy" id="94219"/>
    <lineage>
        <taxon>Eukaryota</taxon>
        <taxon>Viridiplantae</taxon>
        <taxon>Streptophyta</taxon>
        <taxon>Embryophyta</taxon>
        <taxon>Tracheophyta</taxon>
        <taxon>Spermatophyta</taxon>
        <taxon>Magnoliopsida</taxon>
        <taxon>Liliopsida</taxon>
        <taxon>Asparagales</taxon>
        <taxon>Orchidaceae</taxon>
        <taxon>Epidendroideae</taxon>
        <taxon>Malaxideae</taxon>
        <taxon>Dendrobiinae</taxon>
        <taxon>Dendrobium</taxon>
    </lineage>
</organism>
<dbReference type="EMBL" id="JAGYWB010000011">
    <property type="protein sequence ID" value="KAI0505040.1"/>
    <property type="molecule type" value="Genomic_DNA"/>
</dbReference>
<sequence length="110" mass="12304">MKKSSIVVRNASSHLFCYFKGVSEAELSCMQNDHCCRFSQRSRLDLPSQTPFPSLFAADEKRYPPVGLFAPLKRSSEILPPIGCSVVCGLCPHRRPCIFGILQPSDIIKF</sequence>
<name>A0A8T3B699_DENNO</name>
<evidence type="ECO:0000313" key="2">
    <source>
        <dbReference type="Proteomes" id="UP000829196"/>
    </source>
</evidence>
<gene>
    <name evidence="1" type="ORF">KFK09_015997</name>
</gene>
<reference evidence="1" key="1">
    <citation type="journal article" date="2022" name="Front. Genet.">
        <title>Chromosome-Scale Assembly of the Dendrobium nobile Genome Provides Insights Into the Molecular Mechanism of the Biosynthesis of the Medicinal Active Ingredient of Dendrobium.</title>
        <authorList>
            <person name="Xu Q."/>
            <person name="Niu S.-C."/>
            <person name="Li K.-L."/>
            <person name="Zheng P.-J."/>
            <person name="Zhang X.-J."/>
            <person name="Jia Y."/>
            <person name="Liu Y."/>
            <person name="Niu Y.-X."/>
            <person name="Yu L.-H."/>
            <person name="Chen D.-F."/>
            <person name="Zhang G.-Q."/>
        </authorList>
    </citation>
    <scope>NUCLEOTIDE SEQUENCE</scope>
    <source>
        <tissue evidence="1">Leaf</tissue>
    </source>
</reference>
<evidence type="ECO:0000313" key="1">
    <source>
        <dbReference type="EMBL" id="KAI0505040.1"/>
    </source>
</evidence>
<proteinExistence type="predicted"/>
<dbReference type="AlphaFoldDB" id="A0A8T3B699"/>
<keyword evidence="2" id="KW-1185">Reference proteome</keyword>
<dbReference type="Proteomes" id="UP000829196">
    <property type="component" value="Unassembled WGS sequence"/>
</dbReference>
<accession>A0A8T3B699</accession>